<sequence>MIADDHSQADNQSNIKQIRLNGQSTTNAVLNHLVEAGYPAVNIIADELDIAATEQYGNSINIVWFCHDEKVFPIRSGFKKWKPKGEQIRVLSDTSTLEFEGLERVAPNIYSTTADGFYSFTFHEPLLFIAEQII</sequence>
<reference evidence="1 2" key="1">
    <citation type="submission" date="2018-08" db="EMBL/GenBank/DDBJ databases">
        <title>Mucilaginibacter terrae sp. nov., isolated from manganese diggings.</title>
        <authorList>
            <person name="Huang Y."/>
            <person name="Zhou Z."/>
        </authorList>
    </citation>
    <scope>NUCLEOTIDE SEQUENCE [LARGE SCALE GENOMIC DNA]</scope>
    <source>
        <strain evidence="1 2">ZH6</strain>
    </source>
</reference>
<accession>A0A3E2NNP4</accession>
<comment type="caution">
    <text evidence="1">The sequence shown here is derived from an EMBL/GenBank/DDBJ whole genome shotgun (WGS) entry which is preliminary data.</text>
</comment>
<organism evidence="1 2">
    <name type="scientific">Mucilaginibacter terrenus</name>
    <dbReference type="NCBI Taxonomy" id="2482727"/>
    <lineage>
        <taxon>Bacteria</taxon>
        <taxon>Pseudomonadati</taxon>
        <taxon>Bacteroidota</taxon>
        <taxon>Sphingobacteriia</taxon>
        <taxon>Sphingobacteriales</taxon>
        <taxon>Sphingobacteriaceae</taxon>
        <taxon>Mucilaginibacter</taxon>
    </lineage>
</organism>
<keyword evidence="2" id="KW-1185">Reference proteome</keyword>
<dbReference type="AlphaFoldDB" id="A0A3E2NNP4"/>
<dbReference type="EMBL" id="QWDE01000002">
    <property type="protein sequence ID" value="RFZ82635.1"/>
    <property type="molecule type" value="Genomic_DNA"/>
</dbReference>
<evidence type="ECO:0000313" key="1">
    <source>
        <dbReference type="EMBL" id="RFZ82635.1"/>
    </source>
</evidence>
<evidence type="ECO:0000313" key="2">
    <source>
        <dbReference type="Proteomes" id="UP000260823"/>
    </source>
</evidence>
<name>A0A3E2NNP4_9SPHI</name>
<gene>
    <name evidence="1" type="ORF">DYU05_10640</name>
</gene>
<protein>
    <submittedName>
        <fullName evidence="1">Uncharacterized protein</fullName>
    </submittedName>
</protein>
<dbReference type="Proteomes" id="UP000260823">
    <property type="component" value="Unassembled WGS sequence"/>
</dbReference>
<proteinExistence type="predicted"/>